<reference evidence="4 5" key="1">
    <citation type="journal article" date="2019" name="Int. J. Syst. Evol. Microbiol.">
        <title>The Global Catalogue of Microorganisms (GCM) 10K type strain sequencing project: providing services to taxonomists for standard genome sequencing and annotation.</title>
        <authorList>
            <consortium name="The Broad Institute Genomics Platform"/>
            <consortium name="The Broad Institute Genome Sequencing Center for Infectious Disease"/>
            <person name="Wu L."/>
            <person name="Ma J."/>
        </authorList>
    </citation>
    <scope>NUCLEOTIDE SEQUENCE [LARGE SCALE GENOMIC DNA]</scope>
    <source>
        <strain evidence="4 5">JCM 15478</strain>
    </source>
</reference>
<organism evidence="4 5">
    <name type="scientific">Streptomyces albiaxialis</name>
    <dbReference type="NCBI Taxonomy" id="329523"/>
    <lineage>
        <taxon>Bacteria</taxon>
        <taxon>Bacillati</taxon>
        <taxon>Actinomycetota</taxon>
        <taxon>Actinomycetes</taxon>
        <taxon>Kitasatosporales</taxon>
        <taxon>Streptomycetaceae</taxon>
        <taxon>Streptomyces</taxon>
    </lineage>
</organism>
<accession>A0ABN2WKP7</accession>
<evidence type="ECO:0000313" key="4">
    <source>
        <dbReference type="EMBL" id="GAA2093031.1"/>
    </source>
</evidence>
<proteinExistence type="predicted"/>
<dbReference type="RefSeq" id="WP_344532515.1">
    <property type="nucleotide sequence ID" value="NZ_BAAAPE010000015.1"/>
</dbReference>
<gene>
    <name evidence="4" type="ORF">GCM10009801_59910</name>
</gene>
<evidence type="ECO:0000256" key="1">
    <source>
        <dbReference type="SAM" id="MobiDB-lite"/>
    </source>
</evidence>
<dbReference type="Pfam" id="PF26366">
    <property type="entry name" value="DUF8094"/>
    <property type="match status" value="1"/>
</dbReference>
<feature type="chain" id="PRO_5045708496" description="DUF8094 domain-containing protein" evidence="2">
    <location>
        <begin position="25"/>
        <end position="362"/>
    </location>
</feature>
<dbReference type="Proteomes" id="UP001500016">
    <property type="component" value="Unassembled WGS sequence"/>
</dbReference>
<feature type="region of interest" description="Disordered" evidence="1">
    <location>
        <begin position="32"/>
        <end position="53"/>
    </location>
</feature>
<protein>
    <recommendedName>
        <fullName evidence="3">DUF8094 domain-containing protein</fullName>
    </recommendedName>
</protein>
<feature type="signal peptide" evidence="2">
    <location>
        <begin position="1"/>
        <end position="24"/>
    </location>
</feature>
<evidence type="ECO:0000256" key="2">
    <source>
        <dbReference type="SAM" id="SignalP"/>
    </source>
</evidence>
<dbReference type="EMBL" id="BAAAPE010000015">
    <property type="protein sequence ID" value="GAA2093031.1"/>
    <property type="molecule type" value="Genomic_DNA"/>
</dbReference>
<evidence type="ECO:0000259" key="3">
    <source>
        <dbReference type="Pfam" id="PF26366"/>
    </source>
</evidence>
<comment type="caution">
    <text evidence="4">The sequence shown here is derived from an EMBL/GenBank/DDBJ whole genome shotgun (WGS) entry which is preliminary data.</text>
</comment>
<feature type="domain" description="DUF8094" evidence="3">
    <location>
        <begin position="54"/>
        <end position="348"/>
    </location>
</feature>
<evidence type="ECO:0000313" key="5">
    <source>
        <dbReference type="Proteomes" id="UP001500016"/>
    </source>
</evidence>
<dbReference type="InterPro" id="IPR058407">
    <property type="entry name" value="DUF8094"/>
</dbReference>
<keyword evidence="5" id="KW-1185">Reference proteome</keyword>
<name>A0ABN2WKP7_9ACTN</name>
<sequence>MKSSARGRLAGMACASGMVLLVTACGGADGGSGDGGGSGSGADSAGGKKRAAPAGVVTTARAGEIVDHYEKFNNQANKESDPKVLSKVEGGAVFEQSKSTYKMQRNWSKKERADYREPFHYVDRRFHIPKKGAADWFMMTAHSKNAGEKKGKYPGILVFERQSGGAWKMVASSYSETKWMPELAEDKDGFAVPLPDTAKKTGPMAPDGLSDALLELYEGTPSATTRVAESGTTKWIRKVPKEQNRLLSPHGEAEFSRGEPTHEKIHALKTKDGGSLSVFSTHVREHDRGTSAIASVNPSDSMEVYLDSGSSMPSFFVDWLHQTSAYIPPKSSAKVRLLGSEYDMTDAKPGAGTDGEMPGTDT</sequence>
<dbReference type="PROSITE" id="PS51257">
    <property type="entry name" value="PROKAR_LIPOPROTEIN"/>
    <property type="match status" value="1"/>
</dbReference>
<keyword evidence="2" id="KW-0732">Signal</keyword>